<keyword evidence="4" id="KW-1185">Reference proteome</keyword>
<dbReference type="InterPro" id="IPR012337">
    <property type="entry name" value="RNaseH-like_sf"/>
</dbReference>
<dbReference type="KEGG" id="saci:Sinac_2045"/>
<protein>
    <submittedName>
        <fullName evidence="2">Transposase family protein</fullName>
    </submittedName>
</protein>
<dbReference type="SUPFAM" id="SSF53098">
    <property type="entry name" value="Ribonuclease H-like"/>
    <property type="match status" value="1"/>
</dbReference>
<dbReference type="STRING" id="886293.Sinac_2045"/>
<dbReference type="GO" id="GO:0004803">
    <property type="term" value="F:transposase activity"/>
    <property type="evidence" value="ECO:0007669"/>
    <property type="project" value="InterPro"/>
</dbReference>
<dbReference type="GO" id="GO:0003677">
    <property type="term" value="F:DNA binding"/>
    <property type="evidence" value="ECO:0007669"/>
    <property type="project" value="InterPro"/>
</dbReference>
<dbReference type="Pfam" id="PF01609">
    <property type="entry name" value="DDE_Tnp_1"/>
    <property type="match status" value="1"/>
</dbReference>
<accession>L0DAK2</accession>
<dbReference type="HOGENOM" id="CLU_612355_0_0_0"/>
<gene>
    <name evidence="2" type="ordered locus">Sinac_2045</name>
    <name evidence="3" type="ordered locus">Sinac_7432</name>
</gene>
<evidence type="ECO:0000313" key="4">
    <source>
        <dbReference type="Proteomes" id="UP000010798"/>
    </source>
</evidence>
<feature type="domain" description="Transposase IS4-like" evidence="1">
    <location>
        <begin position="128"/>
        <end position="355"/>
    </location>
</feature>
<dbReference type="KEGG" id="saci:Sinac_7432"/>
<dbReference type="InterPro" id="IPR047952">
    <property type="entry name" value="Transpos_IS4"/>
</dbReference>
<dbReference type="EMBL" id="CP003364">
    <property type="protein sequence ID" value="AGA31469.1"/>
    <property type="molecule type" value="Genomic_DNA"/>
</dbReference>
<evidence type="ECO:0000313" key="2">
    <source>
        <dbReference type="EMBL" id="AGA26389.1"/>
    </source>
</evidence>
<proteinExistence type="predicted"/>
<dbReference type="EMBL" id="CP003364">
    <property type="protein sequence ID" value="AGA26389.1"/>
    <property type="molecule type" value="Genomic_DNA"/>
</dbReference>
<dbReference type="NCBIfam" id="NF033592">
    <property type="entry name" value="transpos_IS4_1"/>
    <property type="match status" value="1"/>
</dbReference>
<dbReference type="PANTHER" id="PTHR37529">
    <property type="entry name" value="TRANSPOSASE INSG FOR INSERTION SEQUENCE ELEMENT IS4-RELATED"/>
    <property type="match status" value="1"/>
</dbReference>
<dbReference type="AlphaFoldDB" id="L0DAK2"/>
<dbReference type="PANTHER" id="PTHR37529:SF1">
    <property type="entry name" value="TRANSPOSASE INSG FOR INSERTION SEQUENCE ELEMENT IS4-RELATED"/>
    <property type="match status" value="1"/>
</dbReference>
<dbReference type="Proteomes" id="UP000010798">
    <property type="component" value="Chromosome"/>
</dbReference>
<dbReference type="InterPro" id="IPR002559">
    <property type="entry name" value="Transposase_11"/>
</dbReference>
<reference evidence="2 4" key="1">
    <citation type="submission" date="2012-02" db="EMBL/GenBank/DDBJ databases">
        <title>Complete sequence of chromosome of Singulisphaera acidiphila DSM 18658.</title>
        <authorList>
            <consortium name="US DOE Joint Genome Institute (JGI-PGF)"/>
            <person name="Lucas S."/>
            <person name="Copeland A."/>
            <person name="Lapidus A."/>
            <person name="Glavina del Rio T."/>
            <person name="Dalin E."/>
            <person name="Tice H."/>
            <person name="Bruce D."/>
            <person name="Goodwin L."/>
            <person name="Pitluck S."/>
            <person name="Peters L."/>
            <person name="Ovchinnikova G."/>
            <person name="Chertkov O."/>
            <person name="Kyrpides N."/>
            <person name="Mavromatis K."/>
            <person name="Ivanova N."/>
            <person name="Brettin T."/>
            <person name="Detter J.C."/>
            <person name="Han C."/>
            <person name="Larimer F."/>
            <person name="Land M."/>
            <person name="Hauser L."/>
            <person name="Markowitz V."/>
            <person name="Cheng J.-F."/>
            <person name="Hugenholtz P."/>
            <person name="Woyke T."/>
            <person name="Wu D."/>
            <person name="Tindall B."/>
            <person name="Pomrenke H."/>
            <person name="Brambilla E."/>
            <person name="Klenk H.-P."/>
            <person name="Eisen J.A."/>
        </authorList>
    </citation>
    <scope>NUCLEOTIDE SEQUENCE [LARGE SCALE GENOMIC DNA]</scope>
    <source>
        <strain evidence="4">ATCC BAA-1392 / DSM 18658 / VKM B-2454 / MOB10</strain>
        <strain evidence="2">DSM 18658</strain>
    </source>
</reference>
<dbReference type="RefSeq" id="WP_015245556.1">
    <property type="nucleotide sequence ID" value="NC_019892.1"/>
</dbReference>
<sequence length="447" mass="50345">MNHDQESPAVVDLGEAVRMFHRLVPPDVLHAQKPPTLSTVFTPWVVVWLMIYQRLTCNATMAAAVGELARLSADVLPDNKRAREKSFSANTGGFSRARDRLPVEMAQRAADEVSAALIAKSPPSVKGRNAFLVDGSTLSLAPTDALRKTYPPARNQHGESHWPILHLVAAHELSSGVTVRPEVGAMYGPAAIGEVPLSAGLMPRLPVGSVLIADRNFGVFAFAWLANQAGHDFVLRLTEKRFRSMVRQGKAQGKDQWELTWQPNRWERKSNPQWPADATLRVWLHEVRISEKLTLWLVSRLPDEGCELAAIYGQRQNIETDLRDLKRTLRLEEMRGRSTEMVAKELASATVAYNMANLIRRMAAARVEIAPRRLSFNRVWSLVKVLLLESLDTTDPAKIQERIDLVLRMSGQCKLANRPGRHYPREVIARRRKFPLRPRKRGLKSRK</sequence>
<evidence type="ECO:0000259" key="1">
    <source>
        <dbReference type="Pfam" id="PF01609"/>
    </source>
</evidence>
<dbReference type="GO" id="GO:0006313">
    <property type="term" value="P:DNA transposition"/>
    <property type="evidence" value="ECO:0007669"/>
    <property type="project" value="InterPro"/>
</dbReference>
<dbReference type="eggNOG" id="COG3385">
    <property type="taxonomic scope" value="Bacteria"/>
</dbReference>
<evidence type="ECO:0000313" key="3">
    <source>
        <dbReference type="EMBL" id="AGA31469.1"/>
    </source>
</evidence>
<organism evidence="2 4">
    <name type="scientific">Singulisphaera acidiphila (strain ATCC BAA-1392 / DSM 18658 / VKM B-2454 / MOB10)</name>
    <dbReference type="NCBI Taxonomy" id="886293"/>
    <lineage>
        <taxon>Bacteria</taxon>
        <taxon>Pseudomonadati</taxon>
        <taxon>Planctomycetota</taxon>
        <taxon>Planctomycetia</taxon>
        <taxon>Isosphaerales</taxon>
        <taxon>Isosphaeraceae</taxon>
        <taxon>Singulisphaera</taxon>
    </lineage>
</organism>
<name>L0DAK2_SINAD</name>